<name>A0ABU0LZ62_9BACT</name>
<feature type="compositionally biased region" description="Low complexity" evidence="2">
    <location>
        <begin position="35"/>
        <end position="57"/>
    </location>
</feature>
<organism evidence="4 5">
    <name type="scientific">Mycoplasmoides fastidiosum</name>
    <dbReference type="NCBI Taxonomy" id="92758"/>
    <lineage>
        <taxon>Bacteria</taxon>
        <taxon>Bacillati</taxon>
        <taxon>Mycoplasmatota</taxon>
        <taxon>Mycoplasmoidales</taxon>
        <taxon>Mycoplasmoidaceae</taxon>
        <taxon>Mycoplasmoides</taxon>
    </lineage>
</organism>
<keyword evidence="3" id="KW-0732">Signal</keyword>
<evidence type="ECO:0000256" key="2">
    <source>
        <dbReference type="SAM" id="MobiDB-lite"/>
    </source>
</evidence>
<accession>A0ABU0LZ62</accession>
<feature type="region of interest" description="Disordered" evidence="2">
    <location>
        <begin position="35"/>
        <end position="63"/>
    </location>
</feature>
<feature type="chain" id="PRO_5045212275" evidence="3">
    <location>
        <begin position="29"/>
        <end position="692"/>
    </location>
</feature>
<dbReference type="RefSeq" id="WP_256547305.1">
    <property type="nucleotide sequence ID" value="NZ_CP101809.1"/>
</dbReference>
<keyword evidence="5" id="KW-1185">Reference proteome</keyword>
<keyword evidence="1" id="KW-0175">Coiled coil</keyword>
<proteinExistence type="predicted"/>
<evidence type="ECO:0000313" key="5">
    <source>
        <dbReference type="Proteomes" id="UP001240643"/>
    </source>
</evidence>
<evidence type="ECO:0000256" key="1">
    <source>
        <dbReference type="SAM" id="Coils"/>
    </source>
</evidence>
<dbReference type="EMBL" id="JAUSWO010000001">
    <property type="protein sequence ID" value="MDQ0514002.1"/>
    <property type="molecule type" value="Genomic_DNA"/>
</dbReference>
<protein>
    <submittedName>
        <fullName evidence="4">Uncharacterized protein</fullName>
    </submittedName>
</protein>
<evidence type="ECO:0000313" key="4">
    <source>
        <dbReference type="EMBL" id="MDQ0514002.1"/>
    </source>
</evidence>
<gene>
    <name evidence="4" type="ORF">J2Z62_000440</name>
</gene>
<feature type="coiled-coil region" evidence="1">
    <location>
        <begin position="204"/>
        <end position="258"/>
    </location>
</feature>
<dbReference type="PROSITE" id="PS51257">
    <property type="entry name" value="PROKAR_LIPOPROTEIN"/>
    <property type="match status" value="1"/>
</dbReference>
<dbReference type="Proteomes" id="UP001240643">
    <property type="component" value="Unassembled WGS sequence"/>
</dbReference>
<sequence length="692" mass="73804">MKKFNLFKKNKLWLASLGIATTGSLVLAACASQTQGTNNNTNQENTGNQNGNSGTEQPVEPAAPLTPAVPEIKTATAQQKALATAIVDNPGVKKVLEDAVTESVKVINAQLTTISKIDNLNQTIVADSVTALGKDNDPAAKEAASSVVALVKTLKANVAAAAEATFKDEQKTEFTAALDQVIKNAAELLTALNNLPKASDAKKLDGLQTKLKTALDELVQTTANTDLATKLKAVLDARDAYQAEVKVVAERLVAAEQKAFVLDSSTSTLSNYANTKVAAFLTTDSKHDENTTTLNRLVTRVRTGVLGTLGADLWTVGNISETVAAQNRPSDIAANSTSDKLYAIVVGLAEQQFASNTFANELKSLTYNQSLLLKADDAINLLGLHVEQNVPVDVARLNAYLVTKSANVVELLQPTTGDSIKSLVTTIDRTVKQYADILIGNNSEDSKLGKELAAFETSVTDANKDTQKATIKALVEPAKNLGTKLQTFKTELEKLQKLLVTVNTTDETKNTYPLIEAATKLNQTIAVSKNYGDVLQVVGKVETLDTNIDTITKLVQTTGTKSALMTALDALVDDVKDDGAFGSKLKAVSEVTDLGGKQTELDKITNKTTGYVYTDLVTGKAKNGSTPAKLSFAQFKTELEKLQAGANKLLTPITTLLNNQLRPSETSQTAVFNKHLTDLFNNGNVLPDTENH</sequence>
<feature type="signal peptide" evidence="3">
    <location>
        <begin position="1"/>
        <end position="28"/>
    </location>
</feature>
<comment type="caution">
    <text evidence="4">The sequence shown here is derived from an EMBL/GenBank/DDBJ whole genome shotgun (WGS) entry which is preliminary data.</text>
</comment>
<reference evidence="4" key="1">
    <citation type="submission" date="2023-07" db="EMBL/GenBank/DDBJ databases">
        <title>Genomic Encyclopedia of Type Strains, Phase IV (KMG-IV): sequencing the most valuable type-strain genomes for metagenomic binning, comparative biology and taxonomic classification.</title>
        <authorList>
            <person name="Goeker M."/>
        </authorList>
    </citation>
    <scope>NUCLEOTIDE SEQUENCE [LARGE SCALE GENOMIC DNA]</scope>
    <source>
        <strain evidence="4">DSM 21204</strain>
    </source>
</reference>
<evidence type="ECO:0000256" key="3">
    <source>
        <dbReference type="SAM" id="SignalP"/>
    </source>
</evidence>